<dbReference type="RefSeq" id="WP_185066909.1">
    <property type="nucleotide sequence ID" value="NZ_MOBQ01000024.1"/>
</dbReference>
<comment type="caution">
    <text evidence="2">The sequence shown here is derived from an EMBL/GenBank/DDBJ whole genome shotgun (WGS) entry which is preliminary data.</text>
</comment>
<evidence type="ECO:0000313" key="2">
    <source>
        <dbReference type="EMBL" id="RON43560.1"/>
    </source>
</evidence>
<feature type="coiled-coil region" evidence="1">
    <location>
        <begin position="28"/>
        <end position="83"/>
    </location>
</feature>
<dbReference type="AlphaFoldDB" id="A0A423K038"/>
<reference evidence="2 3" key="1">
    <citation type="submission" date="2016-10" db="EMBL/GenBank/DDBJ databases">
        <title>Comparative genome analysis of multiple Pseudomonas spp. focuses on biocontrol and plant growth promoting traits.</title>
        <authorList>
            <person name="Tao X.-Y."/>
            <person name="Taylor C.G."/>
        </authorList>
    </citation>
    <scope>NUCLEOTIDE SEQUENCE [LARGE SCALE GENOMIC DNA]</scope>
    <source>
        <strain evidence="2 3">37A10</strain>
    </source>
</reference>
<proteinExistence type="predicted"/>
<evidence type="ECO:0000256" key="1">
    <source>
        <dbReference type="SAM" id="Coils"/>
    </source>
</evidence>
<organism evidence="2 3">
    <name type="scientific">Pseudomonas frederiksbergensis</name>
    <dbReference type="NCBI Taxonomy" id="104087"/>
    <lineage>
        <taxon>Bacteria</taxon>
        <taxon>Pseudomonadati</taxon>
        <taxon>Pseudomonadota</taxon>
        <taxon>Gammaproteobacteria</taxon>
        <taxon>Pseudomonadales</taxon>
        <taxon>Pseudomonadaceae</taxon>
        <taxon>Pseudomonas</taxon>
    </lineage>
</organism>
<name>A0A423K038_9PSED</name>
<evidence type="ECO:0000313" key="3">
    <source>
        <dbReference type="Proteomes" id="UP000285349"/>
    </source>
</evidence>
<gene>
    <name evidence="2" type="ORF">BK666_21060</name>
</gene>
<sequence length="116" mass="13348">MTVDPLDIEDTSDWLGCPTELETITHYKLMLENEVQELNLQLRTARENIFGLVKMYDEASVQRDEAMSNLREQSGQLAKVRKELYDLGISARGYKREADQLRGMLNTLTPQTKTII</sequence>
<accession>A0A423K038</accession>
<dbReference type="EMBL" id="MOBQ01000024">
    <property type="protein sequence ID" value="RON43560.1"/>
    <property type="molecule type" value="Genomic_DNA"/>
</dbReference>
<keyword evidence="1" id="KW-0175">Coiled coil</keyword>
<protein>
    <submittedName>
        <fullName evidence="2">Uncharacterized protein</fullName>
    </submittedName>
</protein>
<dbReference type="Proteomes" id="UP000285349">
    <property type="component" value="Unassembled WGS sequence"/>
</dbReference>